<dbReference type="AlphaFoldDB" id="A0A1D2MC32"/>
<evidence type="ECO:0000313" key="1">
    <source>
        <dbReference type="EMBL" id="ODM90530.1"/>
    </source>
</evidence>
<feature type="non-terminal residue" evidence="1">
    <location>
        <position position="1"/>
    </location>
</feature>
<organism evidence="1 2">
    <name type="scientific">Orchesella cincta</name>
    <name type="common">Springtail</name>
    <name type="synonym">Podura cincta</name>
    <dbReference type="NCBI Taxonomy" id="48709"/>
    <lineage>
        <taxon>Eukaryota</taxon>
        <taxon>Metazoa</taxon>
        <taxon>Ecdysozoa</taxon>
        <taxon>Arthropoda</taxon>
        <taxon>Hexapoda</taxon>
        <taxon>Collembola</taxon>
        <taxon>Entomobryomorpha</taxon>
        <taxon>Entomobryoidea</taxon>
        <taxon>Orchesellidae</taxon>
        <taxon>Orchesellinae</taxon>
        <taxon>Orchesella</taxon>
    </lineage>
</organism>
<comment type="caution">
    <text evidence="1">The sequence shown here is derived from an EMBL/GenBank/DDBJ whole genome shotgun (WGS) entry which is preliminary data.</text>
</comment>
<gene>
    <name evidence="1" type="ORF">Ocin01_16153</name>
</gene>
<accession>A0A1D2MC32</accession>
<protein>
    <submittedName>
        <fullName evidence="1">Uncharacterized protein</fullName>
    </submittedName>
</protein>
<reference evidence="1 2" key="1">
    <citation type="journal article" date="2016" name="Genome Biol. Evol.">
        <title>Gene Family Evolution Reflects Adaptation to Soil Environmental Stressors in the Genome of the Collembolan Orchesella cincta.</title>
        <authorList>
            <person name="Faddeeva-Vakhrusheva A."/>
            <person name="Derks M.F."/>
            <person name="Anvar S.Y."/>
            <person name="Agamennone V."/>
            <person name="Suring W."/>
            <person name="Smit S."/>
            <person name="van Straalen N.M."/>
            <person name="Roelofs D."/>
        </authorList>
    </citation>
    <scope>NUCLEOTIDE SEQUENCE [LARGE SCALE GENOMIC DNA]</scope>
    <source>
        <tissue evidence="1">Mixed pool</tissue>
    </source>
</reference>
<keyword evidence="2" id="KW-1185">Reference proteome</keyword>
<evidence type="ECO:0000313" key="2">
    <source>
        <dbReference type="Proteomes" id="UP000094527"/>
    </source>
</evidence>
<dbReference type="Proteomes" id="UP000094527">
    <property type="component" value="Unassembled WGS sequence"/>
</dbReference>
<sequence length="64" mass="7783">TASWPFAKYTRQEKQLKKDPSRRSIKKRCRCHFKSQSYQRRFAKSNLMQKIQEESASDWNTTKQ</sequence>
<dbReference type="EMBL" id="LJIJ01001918">
    <property type="protein sequence ID" value="ODM90530.1"/>
    <property type="molecule type" value="Genomic_DNA"/>
</dbReference>
<name>A0A1D2MC32_ORCCI</name>
<proteinExistence type="predicted"/>